<keyword evidence="2" id="KW-1185">Reference proteome</keyword>
<accession>A0A0J8B9H9</accession>
<protein>
    <submittedName>
        <fullName evidence="1">Uncharacterized protein</fullName>
    </submittedName>
</protein>
<dbReference type="AlphaFoldDB" id="A0A0J8B9H9"/>
<dbReference type="EMBL" id="KQ090304">
    <property type="protein sequence ID" value="KMS97601.1"/>
    <property type="molecule type" value="Genomic_DNA"/>
</dbReference>
<gene>
    <name evidence="1" type="ORF">BVRB_5g125700</name>
</gene>
<evidence type="ECO:0000313" key="1">
    <source>
        <dbReference type="EMBL" id="KMS97601.1"/>
    </source>
</evidence>
<dbReference type="Proteomes" id="UP000035740">
    <property type="component" value="Unassembled WGS sequence"/>
</dbReference>
<dbReference type="Gramene" id="KMS97601">
    <property type="protein sequence ID" value="KMS97601"/>
    <property type="gene ID" value="BVRB_5g125700"/>
</dbReference>
<proteinExistence type="predicted"/>
<sequence length="35" mass="4037">MGLFIFTPSLGPSFKVFDREEKEYDGVLIPPFFLV</sequence>
<organism evidence="1 2">
    <name type="scientific">Beta vulgaris subsp. vulgaris</name>
    <name type="common">Beet</name>
    <dbReference type="NCBI Taxonomy" id="3555"/>
    <lineage>
        <taxon>Eukaryota</taxon>
        <taxon>Viridiplantae</taxon>
        <taxon>Streptophyta</taxon>
        <taxon>Embryophyta</taxon>
        <taxon>Tracheophyta</taxon>
        <taxon>Spermatophyta</taxon>
        <taxon>Magnoliopsida</taxon>
        <taxon>eudicotyledons</taxon>
        <taxon>Gunneridae</taxon>
        <taxon>Pentapetalae</taxon>
        <taxon>Caryophyllales</taxon>
        <taxon>Chenopodiaceae</taxon>
        <taxon>Betoideae</taxon>
        <taxon>Beta</taxon>
    </lineage>
</organism>
<reference evidence="1 2" key="1">
    <citation type="journal article" date="2014" name="Nature">
        <title>The genome of the recently domesticated crop plant sugar beet (Beta vulgaris).</title>
        <authorList>
            <person name="Dohm J.C."/>
            <person name="Minoche A.E."/>
            <person name="Holtgrawe D."/>
            <person name="Capella-Gutierrez S."/>
            <person name="Zakrzewski F."/>
            <person name="Tafer H."/>
            <person name="Rupp O."/>
            <person name="Sorensen T.R."/>
            <person name="Stracke R."/>
            <person name="Reinhardt R."/>
            <person name="Goesmann A."/>
            <person name="Kraft T."/>
            <person name="Schulz B."/>
            <person name="Stadler P.F."/>
            <person name="Schmidt T."/>
            <person name="Gabaldon T."/>
            <person name="Lehrach H."/>
            <person name="Weisshaar B."/>
            <person name="Himmelbauer H."/>
        </authorList>
    </citation>
    <scope>NUCLEOTIDE SEQUENCE [LARGE SCALE GENOMIC DNA]</scope>
    <source>
        <tissue evidence="1">Taproot</tissue>
    </source>
</reference>
<evidence type="ECO:0000313" key="2">
    <source>
        <dbReference type="Proteomes" id="UP000035740"/>
    </source>
</evidence>
<name>A0A0J8B9H9_BETVV</name>